<dbReference type="RefSeq" id="WP_378132644.1">
    <property type="nucleotide sequence ID" value="NZ_JBHSMI010000023.1"/>
</dbReference>
<name>A0ABW0HQM0_9BACL</name>
<keyword evidence="3" id="KW-1185">Reference proteome</keyword>
<feature type="domain" description="GyrI-like small molecule binding" evidence="1">
    <location>
        <begin position="26"/>
        <end position="200"/>
    </location>
</feature>
<protein>
    <submittedName>
        <fullName evidence="2">GyrI-like domain-containing protein</fullName>
    </submittedName>
</protein>
<accession>A0ABW0HQM0</accession>
<proteinExistence type="predicted"/>
<gene>
    <name evidence="2" type="ORF">ACFPOF_11540</name>
</gene>
<dbReference type="InterPro" id="IPR029442">
    <property type="entry name" value="GyrI-like"/>
</dbReference>
<organism evidence="2 3">
    <name type="scientific">Cohnella soli</name>
    <dbReference type="NCBI Taxonomy" id="425005"/>
    <lineage>
        <taxon>Bacteria</taxon>
        <taxon>Bacillati</taxon>
        <taxon>Bacillota</taxon>
        <taxon>Bacilli</taxon>
        <taxon>Bacillales</taxon>
        <taxon>Paenibacillaceae</taxon>
        <taxon>Cohnella</taxon>
    </lineage>
</organism>
<dbReference type="InterPro" id="IPR011256">
    <property type="entry name" value="Reg_factor_effector_dom_sf"/>
</dbReference>
<dbReference type="EMBL" id="JBHSMI010000023">
    <property type="protein sequence ID" value="MFC5403363.1"/>
    <property type="molecule type" value="Genomic_DNA"/>
</dbReference>
<evidence type="ECO:0000313" key="3">
    <source>
        <dbReference type="Proteomes" id="UP001596113"/>
    </source>
</evidence>
<dbReference type="Gene3D" id="3.20.80.10">
    <property type="entry name" value="Regulatory factor, effector binding domain"/>
    <property type="match status" value="1"/>
</dbReference>
<comment type="caution">
    <text evidence="2">The sequence shown here is derived from an EMBL/GenBank/DDBJ whole genome shotgun (WGS) entry which is preliminary data.</text>
</comment>
<dbReference type="InterPro" id="IPR008319">
    <property type="entry name" value="GyrI-like_CCH_Lin2189-like"/>
</dbReference>
<dbReference type="Pfam" id="PF06445">
    <property type="entry name" value="GyrI-like"/>
    <property type="match status" value="1"/>
</dbReference>
<reference evidence="3" key="1">
    <citation type="journal article" date="2019" name="Int. J. Syst. Evol. Microbiol.">
        <title>The Global Catalogue of Microorganisms (GCM) 10K type strain sequencing project: providing services to taxonomists for standard genome sequencing and annotation.</title>
        <authorList>
            <consortium name="The Broad Institute Genomics Platform"/>
            <consortium name="The Broad Institute Genome Sequencing Center for Infectious Disease"/>
            <person name="Wu L."/>
            <person name="Ma J."/>
        </authorList>
    </citation>
    <scope>NUCLEOTIDE SEQUENCE [LARGE SCALE GENOMIC DNA]</scope>
    <source>
        <strain evidence="3">CGMCC 1.18575</strain>
    </source>
</reference>
<evidence type="ECO:0000259" key="1">
    <source>
        <dbReference type="Pfam" id="PF06445"/>
    </source>
</evidence>
<dbReference type="PIRSF" id="PIRSF031644">
    <property type="entry name" value="UCP031644"/>
    <property type="match status" value="1"/>
</dbReference>
<dbReference type="Proteomes" id="UP001596113">
    <property type="component" value="Unassembled WGS sequence"/>
</dbReference>
<dbReference type="SUPFAM" id="SSF55136">
    <property type="entry name" value="Probable bacterial effector-binding domain"/>
    <property type="match status" value="1"/>
</dbReference>
<evidence type="ECO:0000313" key="2">
    <source>
        <dbReference type="EMBL" id="MFC5403363.1"/>
    </source>
</evidence>
<sequence>MNASQDKVDLMKSDKLYYQAPQHPVTVELPELAYLSIEGEGSPDGEGFASSAEALYKAAYSAKALSKAAGQDYVVPRLEGLWWVDGNRNGLEVPKEEWRWKLLIRLPDFVSEAMVETALVQAAAKNKDNALIGKVSRTLLKEGTCVQMLHVGPYATEPETLGAMYAYMKREKLVHNGLHHEIYISDPRRSAPEKMKTILRQPVDSES</sequence>